<dbReference type="GO" id="GO:0016757">
    <property type="term" value="F:glycosyltransferase activity"/>
    <property type="evidence" value="ECO:0007669"/>
    <property type="project" value="UniProtKB-KW"/>
</dbReference>
<keyword evidence="1 5" id="KW-0328">Glycosyltransferase</keyword>
<dbReference type="Pfam" id="PF00534">
    <property type="entry name" value="Glycos_transf_1"/>
    <property type="match status" value="1"/>
</dbReference>
<dbReference type="CDD" id="cd03800">
    <property type="entry name" value="GT4_sucrose_synthase"/>
    <property type="match status" value="1"/>
</dbReference>
<protein>
    <submittedName>
        <fullName evidence="5">Glycosyl transferase group 1</fullName>
        <ecNumber evidence="5">2.4.-.-</ecNumber>
    </submittedName>
</protein>
<dbReference type="InterPro" id="IPR001296">
    <property type="entry name" value="Glyco_trans_1"/>
</dbReference>
<dbReference type="AlphaFoldDB" id="I2GCV1"/>
<dbReference type="PANTHER" id="PTHR12526:SF510">
    <property type="entry name" value="D-INOSITOL 3-PHOSPHATE GLYCOSYLTRANSFERASE"/>
    <property type="match status" value="1"/>
</dbReference>
<dbReference type="EC" id="2.4.-.-" evidence="5"/>
<feature type="domain" description="Glycosyl transferase family 1" evidence="3">
    <location>
        <begin position="240"/>
        <end position="413"/>
    </location>
</feature>
<dbReference type="Proteomes" id="UP000009309">
    <property type="component" value="Unassembled WGS sequence"/>
</dbReference>
<reference evidence="5 6" key="1">
    <citation type="journal article" date="2012" name="J. Bacteriol.">
        <title>Genome Sequence of the Filamentous Bacterium Fibrisoma limi BUZ 3T.</title>
        <authorList>
            <person name="Filippini M."/>
            <person name="Qi W."/>
            <person name="Jaenicke S."/>
            <person name="Goesmann A."/>
            <person name="Smits T.H."/>
            <person name="Bagheri H.C."/>
        </authorList>
    </citation>
    <scope>NUCLEOTIDE SEQUENCE [LARGE SCALE GENOMIC DNA]</scope>
    <source>
        <strain evidence="6">BUZ 3T</strain>
    </source>
</reference>
<gene>
    <name evidence="5" type="ORF">BN8_00668</name>
</gene>
<dbReference type="eggNOG" id="COG0438">
    <property type="taxonomic scope" value="Bacteria"/>
</dbReference>
<evidence type="ECO:0000313" key="5">
    <source>
        <dbReference type="EMBL" id="CCH51725.1"/>
    </source>
</evidence>
<evidence type="ECO:0000256" key="2">
    <source>
        <dbReference type="ARBA" id="ARBA00022679"/>
    </source>
</evidence>
<evidence type="ECO:0000259" key="4">
    <source>
        <dbReference type="Pfam" id="PF13439"/>
    </source>
</evidence>
<dbReference type="EMBL" id="CAIT01000004">
    <property type="protein sequence ID" value="CCH51725.1"/>
    <property type="molecule type" value="Genomic_DNA"/>
</dbReference>
<dbReference type="STRING" id="1185876.BN8_00668"/>
<dbReference type="Pfam" id="PF13439">
    <property type="entry name" value="Glyco_transf_4"/>
    <property type="match status" value="1"/>
</dbReference>
<evidence type="ECO:0000313" key="6">
    <source>
        <dbReference type="Proteomes" id="UP000009309"/>
    </source>
</evidence>
<organism evidence="5 6">
    <name type="scientific">Fibrisoma limi BUZ 3</name>
    <dbReference type="NCBI Taxonomy" id="1185876"/>
    <lineage>
        <taxon>Bacteria</taxon>
        <taxon>Pseudomonadati</taxon>
        <taxon>Bacteroidota</taxon>
        <taxon>Cytophagia</taxon>
        <taxon>Cytophagales</taxon>
        <taxon>Spirosomataceae</taxon>
        <taxon>Fibrisoma</taxon>
    </lineage>
</organism>
<name>I2GCV1_9BACT</name>
<keyword evidence="2 5" id="KW-0808">Transferase</keyword>
<accession>I2GCV1</accession>
<feature type="domain" description="Glycosyltransferase subfamily 4-like N-terminal" evidence="4">
    <location>
        <begin position="52"/>
        <end position="229"/>
    </location>
</feature>
<dbReference type="SUPFAM" id="SSF53756">
    <property type="entry name" value="UDP-Glycosyltransferase/glycogen phosphorylase"/>
    <property type="match status" value="1"/>
</dbReference>
<dbReference type="Gene3D" id="3.40.50.2000">
    <property type="entry name" value="Glycogen Phosphorylase B"/>
    <property type="match status" value="2"/>
</dbReference>
<sequence length="468" mass="52406">MLHFNNLSYYIKLEDYFTLTHSLLKNYSMEWKLALISEHASPLALIGGVDAGGQNIAVAELAQHLSKLGYQIDIFTRWDNNALPETVDWKPGIRVVHIKAGPVGFVPKEELLCYMDEFTENTVRFFKQEGDPYRLIHAHFFMSGLVAANIKRALHIPFAVTFHALGEVRKQIQGDCDRFPAERFTVEQRVIREADALIALCPQDRDDLINLYVADPVKIFTIPNGYNPNEFYPIEKPLARMVLGLDPNEPIILQLGRMVPRKGVDNVVRAMGCLRRSYGMIPRLLIVGGESDLPDPQLTPEIGRLQRIATEEGVTDQVTFTGRRQRETLRYYYSAADAFVTTPLYEPFGITPLEAMACGTPVVGSAVGGIKQTVLDGETGFLVPPNDPAALAAKLAALLYSKKLRDLLSEEAIRHVQDSYTWLQVAQQTANLYELILTGQLVPARLKRRVIDPSSIEPDSSRVLTSEN</sequence>
<dbReference type="InterPro" id="IPR028098">
    <property type="entry name" value="Glyco_trans_4-like_N"/>
</dbReference>
<dbReference type="PANTHER" id="PTHR12526">
    <property type="entry name" value="GLYCOSYLTRANSFERASE"/>
    <property type="match status" value="1"/>
</dbReference>
<keyword evidence="6" id="KW-1185">Reference proteome</keyword>
<evidence type="ECO:0000259" key="3">
    <source>
        <dbReference type="Pfam" id="PF00534"/>
    </source>
</evidence>
<evidence type="ECO:0000256" key="1">
    <source>
        <dbReference type="ARBA" id="ARBA00022676"/>
    </source>
</evidence>
<comment type="caution">
    <text evidence="5">The sequence shown here is derived from an EMBL/GenBank/DDBJ whole genome shotgun (WGS) entry which is preliminary data.</text>
</comment>
<proteinExistence type="predicted"/>